<keyword evidence="2" id="KW-1185">Reference proteome</keyword>
<proteinExistence type="predicted"/>
<dbReference type="EMBL" id="JAPQKT010000002">
    <property type="protein sequence ID" value="KAJ5240510.1"/>
    <property type="molecule type" value="Genomic_DNA"/>
</dbReference>
<dbReference type="RefSeq" id="XP_056503515.1">
    <property type="nucleotide sequence ID" value="XM_056641021.1"/>
</dbReference>
<dbReference type="AlphaFoldDB" id="A0A9W9PA07"/>
<sequence>MKIAGESKESQTIGEQLKKELLILTKGSETCKWFARTKTEGMSNMVTGDKMRDSEDMSTFHDFVGNIINEPL</sequence>
<dbReference type="GeneID" id="81380188"/>
<comment type="caution">
    <text evidence="1">The sequence shown here is derived from an EMBL/GenBank/DDBJ whole genome shotgun (WGS) entry which is preliminary data.</text>
</comment>
<organism evidence="1 2">
    <name type="scientific">Penicillium citrinum</name>
    <dbReference type="NCBI Taxonomy" id="5077"/>
    <lineage>
        <taxon>Eukaryota</taxon>
        <taxon>Fungi</taxon>
        <taxon>Dikarya</taxon>
        <taxon>Ascomycota</taxon>
        <taxon>Pezizomycotina</taxon>
        <taxon>Eurotiomycetes</taxon>
        <taxon>Eurotiomycetidae</taxon>
        <taxon>Eurotiales</taxon>
        <taxon>Aspergillaceae</taxon>
        <taxon>Penicillium</taxon>
    </lineage>
</organism>
<evidence type="ECO:0000313" key="1">
    <source>
        <dbReference type="EMBL" id="KAJ5240510.1"/>
    </source>
</evidence>
<reference evidence="1" key="2">
    <citation type="journal article" date="2023" name="IMA Fungus">
        <title>Comparative genomic study of the Penicillium genus elucidates a diverse pangenome and 15 lateral gene transfer events.</title>
        <authorList>
            <person name="Petersen C."/>
            <person name="Sorensen T."/>
            <person name="Nielsen M.R."/>
            <person name="Sondergaard T.E."/>
            <person name="Sorensen J.L."/>
            <person name="Fitzpatrick D.A."/>
            <person name="Frisvad J.C."/>
            <person name="Nielsen K.L."/>
        </authorList>
    </citation>
    <scope>NUCLEOTIDE SEQUENCE</scope>
    <source>
        <strain evidence="1">IBT 23319</strain>
    </source>
</reference>
<dbReference type="OrthoDB" id="4368640at2759"/>
<name>A0A9W9PA07_PENCI</name>
<evidence type="ECO:0000313" key="2">
    <source>
        <dbReference type="Proteomes" id="UP001147733"/>
    </source>
</evidence>
<protein>
    <submittedName>
        <fullName evidence="1">Uncharacterized protein</fullName>
    </submittedName>
</protein>
<reference evidence="1" key="1">
    <citation type="submission" date="2022-11" db="EMBL/GenBank/DDBJ databases">
        <authorList>
            <person name="Petersen C."/>
        </authorList>
    </citation>
    <scope>NUCLEOTIDE SEQUENCE</scope>
    <source>
        <strain evidence="1">IBT 23319</strain>
    </source>
</reference>
<accession>A0A9W9PA07</accession>
<dbReference type="Proteomes" id="UP001147733">
    <property type="component" value="Unassembled WGS sequence"/>
</dbReference>
<gene>
    <name evidence="1" type="ORF">N7469_002101</name>
</gene>